<dbReference type="AlphaFoldDB" id="Q2SLV6"/>
<comment type="similarity">
    <text evidence="2 8">Belongs to the acetyltransferase family. EctA subfamily.</text>
</comment>
<evidence type="ECO:0000256" key="4">
    <source>
        <dbReference type="ARBA" id="ARBA00017935"/>
    </source>
</evidence>
<evidence type="ECO:0000256" key="3">
    <source>
        <dbReference type="ARBA" id="ARBA00012355"/>
    </source>
</evidence>
<keyword evidence="6 8" id="KW-0012">Acyltransferase</keyword>
<protein>
    <recommendedName>
        <fullName evidence="4 8">L-2,4-diaminobutyric acid acetyltransferase</fullName>
        <shortName evidence="8">DABA acetyltransferase</shortName>
        <ecNumber evidence="3 8">2.3.1.178</ecNumber>
    </recommendedName>
</protein>
<dbReference type="STRING" id="349521.HCH_01510"/>
<evidence type="ECO:0000256" key="8">
    <source>
        <dbReference type="RuleBase" id="RU365045"/>
    </source>
</evidence>
<dbReference type="NCBIfam" id="TIGR02406">
    <property type="entry name" value="ectoine_EctA"/>
    <property type="match status" value="1"/>
</dbReference>
<dbReference type="Gene3D" id="3.40.630.30">
    <property type="match status" value="1"/>
</dbReference>
<keyword evidence="11" id="KW-1185">Reference proteome</keyword>
<dbReference type="UniPathway" id="UPA00067">
    <property type="reaction ID" value="UER00122"/>
</dbReference>
<sequence length="188" mass="20850">MRNENTAMHIPDGRQSETILRTPTADDGPSVHQLISRCPPLDENSVYCNLLQCTHWASTCVIAETADEADESGKKTPGGFISGYLLPEDANTLFIWQVAVDRTMRGKGLAGKMLRAILARDACRTVSHLQTTINPSNQASWKLFEKLAQDLGADMQRRTLFDASQFSDDHEEEVLLTIGPFDPSCLRD</sequence>
<evidence type="ECO:0000259" key="9">
    <source>
        <dbReference type="PROSITE" id="PS51186"/>
    </source>
</evidence>
<dbReference type="InterPro" id="IPR016181">
    <property type="entry name" value="Acyl_CoA_acyltransferase"/>
</dbReference>
<dbReference type="PROSITE" id="PS51186">
    <property type="entry name" value="GNAT"/>
    <property type="match status" value="1"/>
</dbReference>
<dbReference type="HOGENOM" id="CLU_111896_0_0_6"/>
<feature type="domain" description="N-acetyltransferase" evidence="9">
    <location>
        <begin position="18"/>
        <end position="188"/>
    </location>
</feature>
<dbReference type="Proteomes" id="UP000000238">
    <property type="component" value="Chromosome"/>
</dbReference>
<comment type="function">
    <text evidence="8">Catalyzes the acetylation of L-2,4-diaminobutyrate (DABA) to gamma-N-acetyl-alpha,gamma-diaminobutyric acid (ADABA) with acetyl coenzyme A.</text>
</comment>
<organism evidence="10 11">
    <name type="scientific">Hahella chejuensis (strain KCTC 2396)</name>
    <dbReference type="NCBI Taxonomy" id="349521"/>
    <lineage>
        <taxon>Bacteria</taxon>
        <taxon>Pseudomonadati</taxon>
        <taxon>Pseudomonadota</taxon>
        <taxon>Gammaproteobacteria</taxon>
        <taxon>Oceanospirillales</taxon>
        <taxon>Hahellaceae</taxon>
        <taxon>Hahella</taxon>
    </lineage>
</organism>
<accession>Q2SLV6</accession>
<evidence type="ECO:0000256" key="5">
    <source>
        <dbReference type="ARBA" id="ARBA00022679"/>
    </source>
</evidence>
<dbReference type="GO" id="GO:0019491">
    <property type="term" value="P:ectoine biosynthetic process"/>
    <property type="evidence" value="ECO:0007669"/>
    <property type="project" value="UniProtKB-UniPathway"/>
</dbReference>
<comment type="catalytic activity">
    <reaction evidence="7 8">
        <text>L-2,4-diaminobutanoate + acetyl-CoA = (2S)-4-acetamido-2-aminobutanoate + CoA + H(+)</text>
        <dbReference type="Rhea" id="RHEA:16901"/>
        <dbReference type="ChEBI" id="CHEBI:15378"/>
        <dbReference type="ChEBI" id="CHEBI:57287"/>
        <dbReference type="ChEBI" id="CHEBI:57288"/>
        <dbReference type="ChEBI" id="CHEBI:58761"/>
        <dbReference type="ChEBI" id="CHEBI:58929"/>
        <dbReference type="EC" id="2.3.1.178"/>
    </reaction>
</comment>
<dbReference type="GO" id="GO:0033816">
    <property type="term" value="F:diaminobutyrate acetyltransferase activity"/>
    <property type="evidence" value="ECO:0007669"/>
    <property type="project" value="UniProtKB-EC"/>
</dbReference>
<keyword evidence="5 8" id="KW-0808">Transferase</keyword>
<dbReference type="InterPro" id="IPR012772">
    <property type="entry name" value="Ectoine_EctA"/>
</dbReference>
<dbReference type="EC" id="2.3.1.178" evidence="3 8"/>
<evidence type="ECO:0000256" key="2">
    <source>
        <dbReference type="ARBA" id="ARBA00010712"/>
    </source>
</evidence>
<dbReference type="InterPro" id="IPR000182">
    <property type="entry name" value="GNAT_dom"/>
</dbReference>
<evidence type="ECO:0000256" key="1">
    <source>
        <dbReference type="ARBA" id="ARBA00004978"/>
    </source>
</evidence>
<evidence type="ECO:0000256" key="6">
    <source>
        <dbReference type="ARBA" id="ARBA00023315"/>
    </source>
</evidence>
<evidence type="ECO:0000313" key="10">
    <source>
        <dbReference type="EMBL" id="ABC28368.1"/>
    </source>
</evidence>
<dbReference type="eggNOG" id="COG0456">
    <property type="taxonomic scope" value="Bacteria"/>
</dbReference>
<evidence type="ECO:0000256" key="7">
    <source>
        <dbReference type="ARBA" id="ARBA00048924"/>
    </source>
</evidence>
<dbReference type="KEGG" id="hch:HCH_01510"/>
<name>Q2SLV6_HAHCH</name>
<dbReference type="SUPFAM" id="SSF55729">
    <property type="entry name" value="Acyl-CoA N-acyltransferases (Nat)"/>
    <property type="match status" value="1"/>
</dbReference>
<comment type="pathway">
    <text evidence="1 8">Amine and polyamine biosynthesis; ectoine biosynthesis; L-ectoine from L-aspartate 4-semialdehyde: step 2/3.</text>
</comment>
<gene>
    <name evidence="8" type="primary">ectA</name>
    <name evidence="10" type="ordered locus">HCH_01510</name>
</gene>
<dbReference type="CDD" id="cd04301">
    <property type="entry name" value="NAT_SF"/>
    <property type="match status" value="1"/>
</dbReference>
<reference evidence="10 11" key="1">
    <citation type="journal article" date="2005" name="Nucleic Acids Res.">
        <title>Genomic blueprint of Hahella chejuensis, a marine microbe producing an algicidal agent.</title>
        <authorList>
            <person name="Jeong H."/>
            <person name="Yim J.H."/>
            <person name="Lee C."/>
            <person name="Choi S.-H."/>
            <person name="Park Y.K."/>
            <person name="Yoon S.H."/>
            <person name="Hur C.-G."/>
            <person name="Kang H.-Y."/>
            <person name="Kim D."/>
            <person name="Lee H.H."/>
            <person name="Park K.H."/>
            <person name="Park S.-H."/>
            <person name="Park H.-S."/>
            <person name="Lee H.K."/>
            <person name="Oh T.K."/>
            <person name="Kim J.F."/>
        </authorList>
    </citation>
    <scope>NUCLEOTIDE SEQUENCE [LARGE SCALE GENOMIC DNA]</scope>
    <source>
        <strain evidence="10 11">KCTC 2396</strain>
    </source>
</reference>
<dbReference type="EMBL" id="CP000155">
    <property type="protein sequence ID" value="ABC28368.1"/>
    <property type="molecule type" value="Genomic_DNA"/>
</dbReference>
<proteinExistence type="inferred from homology"/>
<dbReference type="Pfam" id="PF00583">
    <property type="entry name" value="Acetyltransf_1"/>
    <property type="match status" value="1"/>
</dbReference>
<evidence type="ECO:0000313" key="11">
    <source>
        <dbReference type="Proteomes" id="UP000000238"/>
    </source>
</evidence>